<dbReference type="Proteomes" id="UP001275084">
    <property type="component" value="Unassembled WGS sequence"/>
</dbReference>
<name>A0AAJ0HX77_9PEZI</name>
<protein>
    <submittedName>
        <fullName evidence="3">Transferase family-domain-containing protein</fullName>
    </submittedName>
</protein>
<reference evidence="3" key="2">
    <citation type="submission" date="2023-06" db="EMBL/GenBank/DDBJ databases">
        <authorList>
            <consortium name="Lawrence Berkeley National Laboratory"/>
            <person name="Haridas S."/>
            <person name="Hensen N."/>
            <person name="Bonometti L."/>
            <person name="Westerberg I."/>
            <person name="Brannstrom I.O."/>
            <person name="Guillou S."/>
            <person name="Cros-Aarteil S."/>
            <person name="Calhoun S."/>
            <person name="Kuo A."/>
            <person name="Mondo S."/>
            <person name="Pangilinan J."/>
            <person name="Riley R."/>
            <person name="Labutti K."/>
            <person name="Andreopoulos B."/>
            <person name="Lipzen A."/>
            <person name="Chen C."/>
            <person name="Yanf M."/>
            <person name="Daum C."/>
            <person name="Ng V."/>
            <person name="Clum A."/>
            <person name="Steindorff A."/>
            <person name="Ohm R."/>
            <person name="Martin F."/>
            <person name="Silar P."/>
            <person name="Natvig D."/>
            <person name="Lalanne C."/>
            <person name="Gautier V."/>
            <person name="Ament-Velasquez S.L."/>
            <person name="Kruys A."/>
            <person name="Hutchinson M.I."/>
            <person name="Powell A.J."/>
            <person name="Barry K."/>
            <person name="Miller A.N."/>
            <person name="Grigoriev I.V."/>
            <person name="Debuchy R."/>
            <person name="Gladieux P."/>
            <person name="Thoren M.H."/>
            <person name="Johannesson H."/>
        </authorList>
    </citation>
    <scope>NUCLEOTIDE SEQUENCE</scope>
    <source>
        <strain evidence="3">CBS 955.72</strain>
    </source>
</reference>
<organism evidence="3 4">
    <name type="scientific">Lasiosphaeria hispida</name>
    <dbReference type="NCBI Taxonomy" id="260671"/>
    <lineage>
        <taxon>Eukaryota</taxon>
        <taxon>Fungi</taxon>
        <taxon>Dikarya</taxon>
        <taxon>Ascomycota</taxon>
        <taxon>Pezizomycotina</taxon>
        <taxon>Sordariomycetes</taxon>
        <taxon>Sordariomycetidae</taxon>
        <taxon>Sordariales</taxon>
        <taxon>Lasiosphaeriaceae</taxon>
        <taxon>Lasiosphaeria</taxon>
    </lineage>
</organism>
<reference evidence="3" key="1">
    <citation type="journal article" date="2023" name="Mol. Phylogenet. Evol.">
        <title>Genome-scale phylogeny and comparative genomics of the fungal order Sordariales.</title>
        <authorList>
            <person name="Hensen N."/>
            <person name="Bonometti L."/>
            <person name="Westerberg I."/>
            <person name="Brannstrom I.O."/>
            <person name="Guillou S."/>
            <person name="Cros-Aarteil S."/>
            <person name="Calhoun S."/>
            <person name="Haridas S."/>
            <person name="Kuo A."/>
            <person name="Mondo S."/>
            <person name="Pangilinan J."/>
            <person name="Riley R."/>
            <person name="LaButti K."/>
            <person name="Andreopoulos B."/>
            <person name="Lipzen A."/>
            <person name="Chen C."/>
            <person name="Yan M."/>
            <person name="Daum C."/>
            <person name="Ng V."/>
            <person name="Clum A."/>
            <person name="Steindorff A."/>
            <person name="Ohm R.A."/>
            <person name="Martin F."/>
            <person name="Silar P."/>
            <person name="Natvig D.O."/>
            <person name="Lalanne C."/>
            <person name="Gautier V."/>
            <person name="Ament-Velasquez S.L."/>
            <person name="Kruys A."/>
            <person name="Hutchinson M.I."/>
            <person name="Powell A.J."/>
            <person name="Barry K."/>
            <person name="Miller A.N."/>
            <person name="Grigoriev I.V."/>
            <person name="Debuchy R."/>
            <person name="Gladieux P."/>
            <person name="Hiltunen Thoren M."/>
            <person name="Johannesson H."/>
        </authorList>
    </citation>
    <scope>NUCLEOTIDE SEQUENCE</scope>
    <source>
        <strain evidence="3">CBS 955.72</strain>
    </source>
</reference>
<dbReference type="InterPro" id="IPR054710">
    <property type="entry name" value="Tri101-like_N"/>
</dbReference>
<dbReference type="Gene3D" id="3.30.559.10">
    <property type="entry name" value="Chloramphenicol acetyltransferase-like domain"/>
    <property type="match status" value="2"/>
</dbReference>
<keyword evidence="4" id="KW-1185">Reference proteome</keyword>
<comment type="caution">
    <text evidence="3">The sequence shown here is derived from an EMBL/GenBank/DDBJ whole genome shotgun (WGS) entry which is preliminary data.</text>
</comment>
<dbReference type="InterPro" id="IPR023213">
    <property type="entry name" value="CAT-like_dom_sf"/>
</dbReference>
<evidence type="ECO:0000256" key="1">
    <source>
        <dbReference type="ARBA" id="ARBA00022679"/>
    </source>
</evidence>
<evidence type="ECO:0000313" key="4">
    <source>
        <dbReference type="Proteomes" id="UP001275084"/>
    </source>
</evidence>
<dbReference type="InterPro" id="IPR051283">
    <property type="entry name" value="Sec_Metabolite_Acyltrans"/>
</dbReference>
<dbReference type="PANTHER" id="PTHR31896">
    <property type="entry name" value="FAMILY REGULATORY PROTEIN, PUTATIVE (AFU_ORTHOLOGUE AFUA_3G14730)-RELATED"/>
    <property type="match status" value="1"/>
</dbReference>
<feature type="domain" description="Trichothecene 3-O-acetyltransferase-like N-terminal" evidence="2">
    <location>
        <begin position="18"/>
        <end position="174"/>
    </location>
</feature>
<gene>
    <name evidence="3" type="ORF">B0T25DRAFT_68827</name>
</gene>
<evidence type="ECO:0000313" key="3">
    <source>
        <dbReference type="EMBL" id="KAK3364550.1"/>
    </source>
</evidence>
<evidence type="ECO:0000259" key="2">
    <source>
        <dbReference type="Pfam" id="PF22664"/>
    </source>
</evidence>
<dbReference type="GO" id="GO:0016740">
    <property type="term" value="F:transferase activity"/>
    <property type="evidence" value="ECO:0007669"/>
    <property type="project" value="UniProtKB-KW"/>
</dbReference>
<sequence>MEEPFNLDIIGQPPHLHIYTQLCLCFSVADDANRQAAAGVLAQGLEKLAQRLPWLAGKIVSISPNEGNSEVFKIVPWASAPPLVVRELRGNPSAPTMETLQNANFPMEMLDEGIIAPYMTIPGGTAGSAPDPTAVFAVQINHIDGGILLTIVAHHQVMDLVGQIQVMRLLSKACRGEGLSDAEVLIANTDRSNIIPPLGDDPEPVRQLSRQKVKPSPLVPSGQEIDKAVSVWASFSFSQTSLAALKAAALATATSSKISTDDALTALVWQSLTRARQRRKNSPNPESEVTLGRAVDSRRYLGIPKEYTGMINNMVYLTNPIQEIVNMPLGKMASELRLAVDPATSQIGLYTRALAALLHRTPDKGVVSMGAAIKPSMDLMLSSWAGADCYSMDFGLGLGPPVSVRRPRFYPVEGLGYLMPRHPSGQIVLAVCLGEEDMAAVRMDEEFGRYATYIG</sequence>
<dbReference type="EMBL" id="JAUIQD010000001">
    <property type="protein sequence ID" value="KAK3364550.1"/>
    <property type="molecule type" value="Genomic_DNA"/>
</dbReference>
<dbReference type="Pfam" id="PF22664">
    <property type="entry name" value="TRI-like_N"/>
    <property type="match status" value="1"/>
</dbReference>
<dbReference type="AlphaFoldDB" id="A0AAJ0HX77"/>
<accession>A0AAJ0HX77</accession>
<proteinExistence type="predicted"/>
<dbReference type="PANTHER" id="PTHR31896:SF64">
    <property type="entry name" value="TRICHOTHECENE 3-O-ACETYLTRANSFERASE"/>
    <property type="match status" value="1"/>
</dbReference>
<keyword evidence="1 3" id="KW-0808">Transferase</keyword>